<evidence type="ECO:0000259" key="1">
    <source>
        <dbReference type="Pfam" id="PF07007"/>
    </source>
</evidence>
<gene>
    <name evidence="2" type="ORF">DL1_10420</name>
</gene>
<dbReference type="EMBL" id="JHEH01000003">
    <property type="protein sequence ID" value="KEP71058.1"/>
    <property type="molecule type" value="Genomic_DNA"/>
</dbReference>
<organism evidence="2 3">
    <name type="scientific">Thioclava dalianensis</name>
    <dbReference type="NCBI Taxonomy" id="1185766"/>
    <lineage>
        <taxon>Bacteria</taxon>
        <taxon>Pseudomonadati</taxon>
        <taxon>Pseudomonadota</taxon>
        <taxon>Alphaproteobacteria</taxon>
        <taxon>Rhodobacterales</taxon>
        <taxon>Paracoccaceae</taxon>
        <taxon>Thioclava</taxon>
    </lineage>
</organism>
<dbReference type="InterPro" id="IPR009739">
    <property type="entry name" value="LprI-like_N"/>
</dbReference>
<evidence type="ECO:0000313" key="3">
    <source>
        <dbReference type="Proteomes" id="UP000027725"/>
    </source>
</evidence>
<dbReference type="AlphaFoldDB" id="A0A074TPX5"/>
<comment type="caution">
    <text evidence="2">The sequence shown here is derived from an EMBL/GenBank/DDBJ whole genome shotgun (WGS) entry which is preliminary data.</text>
</comment>
<dbReference type="Proteomes" id="UP000027725">
    <property type="component" value="Unassembled WGS sequence"/>
</dbReference>
<proteinExistence type="predicted"/>
<accession>A0A074TPX5</accession>
<protein>
    <recommendedName>
        <fullName evidence="1">Lysozyme inhibitor LprI-like N-terminal domain-containing protein</fullName>
    </recommendedName>
</protein>
<dbReference type="eggNOG" id="COG3755">
    <property type="taxonomic scope" value="Bacteria"/>
</dbReference>
<feature type="domain" description="Lysozyme inhibitor LprI-like N-terminal" evidence="1">
    <location>
        <begin position="46"/>
        <end position="153"/>
    </location>
</feature>
<dbReference type="STRING" id="1185766.SAMN05216224_103210"/>
<dbReference type="Gene3D" id="1.20.1270.180">
    <property type="match status" value="1"/>
</dbReference>
<evidence type="ECO:0000313" key="2">
    <source>
        <dbReference type="EMBL" id="KEP71058.1"/>
    </source>
</evidence>
<sequence length="165" mass="17418">MLLLSATAARSEPVKVPYSPQVLDACLAANVGLARQACIGVGAQYCMAQSGFGSSNAGMGMCFGAERDDWDARLNAAYQAVLKTDGASDAEMKSLGSAAPPQVPALREMQRDWVAFRDAACTYEMTTWGGGSGAGPAGSECEMTLTARQALRLMARRDRLEARSQ</sequence>
<dbReference type="Pfam" id="PF07007">
    <property type="entry name" value="LprI"/>
    <property type="match status" value="1"/>
</dbReference>
<reference evidence="2 3" key="1">
    <citation type="submission" date="2014-03" db="EMBL/GenBank/DDBJ databases">
        <title>The draft genome sequence of Thioclava dalianensis DLFJ1-1.</title>
        <authorList>
            <person name="Lai Q."/>
            <person name="Shao Z."/>
        </authorList>
    </citation>
    <scope>NUCLEOTIDE SEQUENCE [LARGE SCALE GENOMIC DNA]</scope>
    <source>
        <strain evidence="2 3">DLFJ1-1</strain>
    </source>
</reference>
<keyword evidence="3" id="KW-1185">Reference proteome</keyword>
<name>A0A074TPX5_9RHOB</name>